<evidence type="ECO:0000313" key="1">
    <source>
        <dbReference type="EMBL" id="KAL2723772.1"/>
    </source>
</evidence>
<sequence>MSTCFTRLMDTFGHWIQRTTRANIVICIKDITTHMYTIPYHTRVNKENRSIKKRHHYVPTFDASSAGGVGGAISSSTDSSISLGLVISTLRRLLDFRGRVSCDNDVVTFFDNEIEDKYNISKICIPTFSKFVSVLSFDSLLVSFVPFKPMDAISGPAKVYNILL</sequence>
<accession>A0ABD2ATV1</accession>
<comment type="caution">
    <text evidence="1">The sequence shown here is derived from an EMBL/GenBank/DDBJ whole genome shotgun (WGS) entry which is preliminary data.</text>
</comment>
<dbReference type="EMBL" id="JAYRBN010000113">
    <property type="protein sequence ID" value="KAL2723772.1"/>
    <property type="molecule type" value="Genomic_DNA"/>
</dbReference>
<proteinExistence type="predicted"/>
<evidence type="ECO:0000313" key="2">
    <source>
        <dbReference type="Proteomes" id="UP001607303"/>
    </source>
</evidence>
<dbReference type="Proteomes" id="UP001607303">
    <property type="component" value="Unassembled WGS sequence"/>
</dbReference>
<organism evidence="1 2">
    <name type="scientific">Vespula maculifrons</name>
    <name type="common">Eastern yellow jacket</name>
    <name type="synonym">Wasp</name>
    <dbReference type="NCBI Taxonomy" id="7453"/>
    <lineage>
        <taxon>Eukaryota</taxon>
        <taxon>Metazoa</taxon>
        <taxon>Ecdysozoa</taxon>
        <taxon>Arthropoda</taxon>
        <taxon>Hexapoda</taxon>
        <taxon>Insecta</taxon>
        <taxon>Pterygota</taxon>
        <taxon>Neoptera</taxon>
        <taxon>Endopterygota</taxon>
        <taxon>Hymenoptera</taxon>
        <taxon>Apocrita</taxon>
        <taxon>Aculeata</taxon>
        <taxon>Vespoidea</taxon>
        <taxon>Vespidae</taxon>
        <taxon>Vespinae</taxon>
        <taxon>Vespula</taxon>
    </lineage>
</organism>
<dbReference type="AlphaFoldDB" id="A0ABD2ATV1"/>
<reference evidence="1 2" key="1">
    <citation type="journal article" date="2024" name="Ann. Entomol. Soc. Am.">
        <title>Genomic analyses of the southern and eastern yellowjacket wasps (Hymenoptera: Vespidae) reveal evolutionary signatures of social life.</title>
        <authorList>
            <person name="Catto M.A."/>
            <person name="Caine P.B."/>
            <person name="Orr S.E."/>
            <person name="Hunt B.G."/>
            <person name="Goodisman M.A.D."/>
        </authorList>
    </citation>
    <scope>NUCLEOTIDE SEQUENCE [LARGE SCALE GENOMIC DNA]</scope>
    <source>
        <strain evidence="1">232</strain>
        <tissue evidence="1">Head and thorax</tissue>
    </source>
</reference>
<protein>
    <submittedName>
        <fullName evidence="1">Uncharacterized protein</fullName>
    </submittedName>
</protein>
<gene>
    <name evidence="1" type="ORF">V1477_019004</name>
</gene>
<keyword evidence="2" id="KW-1185">Reference proteome</keyword>
<name>A0ABD2ATV1_VESMC</name>